<dbReference type="PANTHER" id="PTHR38591:SF1">
    <property type="entry name" value="BLL1000 PROTEIN"/>
    <property type="match status" value="1"/>
</dbReference>
<dbReference type="eggNOG" id="COG5621">
    <property type="taxonomic scope" value="Bacteria"/>
</dbReference>
<dbReference type="HOGENOM" id="CLU_040626_0_0_0"/>
<dbReference type="PANTHER" id="PTHR38591">
    <property type="entry name" value="HYDROLASE"/>
    <property type="match status" value="1"/>
</dbReference>
<dbReference type="EMBL" id="CP000473">
    <property type="protein sequence ID" value="ABJ82428.1"/>
    <property type="molecule type" value="Genomic_DNA"/>
</dbReference>
<feature type="signal peptide" evidence="1">
    <location>
        <begin position="1"/>
        <end position="18"/>
    </location>
</feature>
<feature type="domain" description="AttH" evidence="2">
    <location>
        <begin position="38"/>
        <end position="206"/>
    </location>
</feature>
<sequence length="347" mass="38802" precursor="true">MKVLILLFLAAAPGYRQALPGYHYQFPRDHFEHPDFRTEWWYYTGNVHAADGHRYGFELVFFRQGERTGDAASNPSRWRIDDLYLAHLALTDIEAGRFRYFKRLNRAGPGLAGASFTQARVWNANWEAKWDPATAGQTLTAVAEGVRFTLRLTPRTAPVIHGENGVSQKAAGPGKASYYVSFPRLDVAGTLNGVAVEGTAWMDHEWFTHQLEPNQQGWDWFSAQLATGAELMLFQLRQTGGALDPFSAGTYVAPDGRVTHLKRTDFDLAPLAWWTSPRTHARYPIKWRITVPSLHLTLECAAAIPAQELVAEDASSPSYWEGAVTYTGTSTGVGYLEMTGYDKPMKL</sequence>
<reference evidence="3" key="1">
    <citation type="submission" date="2006-10" db="EMBL/GenBank/DDBJ databases">
        <title>Complete sequence of Solibacter usitatus Ellin6076.</title>
        <authorList>
            <consortium name="US DOE Joint Genome Institute"/>
            <person name="Copeland A."/>
            <person name="Lucas S."/>
            <person name="Lapidus A."/>
            <person name="Barry K."/>
            <person name="Detter J.C."/>
            <person name="Glavina del Rio T."/>
            <person name="Hammon N."/>
            <person name="Israni S."/>
            <person name="Dalin E."/>
            <person name="Tice H."/>
            <person name="Pitluck S."/>
            <person name="Thompson L.S."/>
            <person name="Brettin T."/>
            <person name="Bruce D."/>
            <person name="Han C."/>
            <person name="Tapia R."/>
            <person name="Gilna P."/>
            <person name="Schmutz J."/>
            <person name="Larimer F."/>
            <person name="Land M."/>
            <person name="Hauser L."/>
            <person name="Kyrpides N."/>
            <person name="Mikhailova N."/>
            <person name="Janssen P.H."/>
            <person name="Kuske C.R."/>
            <person name="Richardson P."/>
        </authorList>
    </citation>
    <scope>NUCLEOTIDE SEQUENCE</scope>
    <source>
        <strain evidence="3">Ellin6076</strain>
    </source>
</reference>
<accession>Q028X4</accession>
<feature type="chain" id="PRO_5004163448" description="AttH domain-containing protein" evidence="1">
    <location>
        <begin position="19"/>
        <end position="347"/>
    </location>
</feature>
<dbReference type="AlphaFoldDB" id="Q028X4"/>
<dbReference type="InterPro" id="IPR023374">
    <property type="entry name" value="AttH-like_dom_sf"/>
</dbReference>
<protein>
    <recommendedName>
        <fullName evidence="2">AttH domain-containing protein</fullName>
    </recommendedName>
</protein>
<dbReference type="KEGG" id="sus:Acid_1435"/>
<evidence type="ECO:0000259" key="2">
    <source>
        <dbReference type="Pfam" id="PF07143"/>
    </source>
</evidence>
<dbReference type="SUPFAM" id="SSF159245">
    <property type="entry name" value="AttH-like"/>
    <property type="match status" value="1"/>
</dbReference>
<keyword evidence="1" id="KW-0732">Signal</keyword>
<dbReference type="Pfam" id="PF07143">
    <property type="entry name" value="CrtC"/>
    <property type="match status" value="1"/>
</dbReference>
<dbReference type="InterPro" id="IPR010791">
    <property type="entry name" value="AttH_dom"/>
</dbReference>
<evidence type="ECO:0000256" key="1">
    <source>
        <dbReference type="SAM" id="SignalP"/>
    </source>
</evidence>
<name>Q028X4_SOLUE</name>
<dbReference type="OrthoDB" id="9770826at2"/>
<evidence type="ECO:0000313" key="3">
    <source>
        <dbReference type="EMBL" id="ABJ82428.1"/>
    </source>
</evidence>
<dbReference type="STRING" id="234267.Acid_1435"/>
<dbReference type="Gene3D" id="2.40.370.10">
    <property type="entry name" value="AttH-like domain"/>
    <property type="match status" value="2"/>
</dbReference>
<dbReference type="Pfam" id="PF17186">
    <property type="entry name" value="Lipocalin_9"/>
    <property type="match status" value="1"/>
</dbReference>
<gene>
    <name evidence="3" type="ordered locus">Acid_1435</name>
</gene>
<dbReference type="InParanoid" id="Q028X4"/>
<proteinExistence type="predicted"/>
<organism evidence="3">
    <name type="scientific">Solibacter usitatus (strain Ellin6076)</name>
    <dbReference type="NCBI Taxonomy" id="234267"/>
    <lineage>
        <taxon>Bacteria</taxon>
        <taxon>Pseudomonadati</taxon>
        <taxon>Acidobacteriota</taxon>
        <taxon>Terriglobia</taxon>
        <taxon>Bryobacterales</taxon>
        <taxon>Solibacteraceae</taxon>
        <taxon>Candidatus Solibacter</taxon>
    </lineage>
</organism>